<protein>
    <submittedName>
        <fullName evidence="2">GDP-mannose 4,6 dehydratase</fullName>
    </submittedName>
</protein>
<dbReference type="InterPro" id="IPR036291">
    <property type="entry name" value="NAD(P)-bd_dom_sf"/>
</dbReference>
<dbReference type="SUPFAM" id="SSF51735">
    <property type="entry name" value="NAD(P)-binding Rossmann-fold domains"/>
    <property type="match status" value="1"/>
</dbReference>
<dbReference type="CDD" id="cd05260">
    <property type="entry name" value="GDP_MD_SDR_e"/>
    <property type="match status" value="1"/>
</dbReference>
<dbReference type="PANTHER" id="PTHR43000">
    <property type="entry name" value="DTDP-D-GLUCOSE 4,6-DEHYDRATASE-RELATED"/>
    <property type="match status" value="1"/>
</dbReference>
<evidence type="ECO:0000313" key="3">
    <source>
        <dbReference type="Proteomes" id="UP000325517"/>
    </source>
</evidence>
<dbReference type="OrthoDB" id="9779041at2"/>
<dbReference type="EMBL" id="CP031223">
    <property type="protein sequence ID" value="QFF97986.1"/>
    <property type="molecule type" value="Genomic_DNA"/>
</dbReference>
<evidence type="ECO:0000313" key="2">
    <source>
        <dbReference type="EMBL" id="QFF97986.1"/>
    </source>
</evidence>
<dbReference type="Pfam" id="PF16363">
    <property type="entry name" value="GDP_Man_Dehyd"/>
    <property type="match status" value="1"/>
</dbReference>
<dbReference type="RefSeq" id="WP_151698933.1">
    <property type="nucleotide sequence ID" value="NZ_CP031223.1"/>
</dbReference>
<reference evidence="2 3" key="1">
    <citation type="submission" date="2018-07" db="EMBL/GenBank/DDBJ databases">
        <title>Complete genome sequence of Psychrobacillus sp. PB01, isolated from iceberg, and comparative genome analysis of Psychrobacillus strains.</title>
        <authorList>
            <person name="Lee P.C."/>
        </authorList>
    </citation>
    <scope>NUCLEOTIDE SEQUENCE [LARGE SCALE GENOMIC DNA]</scope>
    <source>
        <strain evidence="2 3">PB01</strain>
    </source>
</reference>
<dbReference type="InterPro" id="IPR020904">
    <property type="entry name" value="Sc_DH/Rdtase_CS"/>
</dbReference>
<dbReference type="Gene3D" id="3.40.50.720">
    <property type="entry name" value="NAD(P)-binding Rossmann-like Domain"/>
    <property type="match status" value="1"/>
</dbReference>
<accession>A0A5J6SJ23</accession>
<feature type="domain" description="NAD(P)-binding" evidence="1">
    <location>
        <begin position="4"/>
        <end position="306"/>
    </location>
</feature>
<dbReference type="Proteomes" id="UP000325517">
    <property type="component" value="Chromosome"/>
</dbReference>
<dbReference type="AlphaFoldDB" id="A0A5J6SJ23"/>
<organism evidence="2 3">
    <name type="scientific">Psychrobacillus glaciei</name>
    <dbReference type="NCBI Taxonomy" id="2283160"/>
    <lineage>
        <taxon>Bacteria</taxon>
        <taxon>Bacillati</taxon>
        <taxon>Bacillota</taxon>
        <taxon>Bacilli</taxon>
        <taxon>Bacillales</taxon>
        <taxon>Bacillaceae</taxon>
        <taxon>Psychrobacillus</taxon>
    </lineage>
</organism>
<dbReference type="KEGG" id="psyo:PB01_03670"/>
<dbReference type="InterPro" id="IPR016040">
    <property type="entry name" value="NAD(P)-bd_dom"/>
</dbReference>
<dbReference type="PROSITE" id="PS00061">
    <property type="entry name" value="ADH_SHORT"/>
    <property type="match status" value="1"/>
</dbReference>
<gene>
    <name evidence="2" type="ORF">PB01_03670</name>
</gene>
<evidence type="ECO:0000259" key="1">
    <source>
        <dbReference type="Pfam" id="PF16363"/>
    </source>
</evidence>
<dbReference type="Gene3D" id="3.90.25.10">
    <property type="entry name" value="UDP-galactose 4-epimerase, domain 1"/>
    <property type="match status" value="1"/>
</dbReference>
<keyword evidence="3" id="KW-1185">Reference proteome</keyword>
<proteinExistence type="predicted"/>
<sequence>MRALITGVMGFVGKYLAEHLLSQGIEVWGTSRMESPLLRLKNGNLKIVQNNLDSTDDIHNLLCSIKPNYIFHLAGQSNVKLSWEDKEGTFYANVNKTIFLLDACVKYQQENPRMRILTVGSSEEYGKVESSELPIKETTILRPMSPYGASKAAVSMLIQQYHKAHGLNVIHVRPFNHIGPGQSLGFVVPDFTKQLVQIEKGEKEKVLKVGNLSAMRDFTDVRDIVEGYYELVLYGKLGEIYNICSGDGVSINEILNKLIELSSSNAIVEVCESKIRPIDIPNYIGENSKIKSDTDWIPKYEIIRTLEDSLNEGRSRK</sequence>
<name>A0A5J6SJ23_9BACI</name>